<sequence>MLRRQFASSARLLVETLDLTPPLRSRHDPHAVSAIVIAGVAASAVGQLAAWVALDPPRDRGLIMELNALLLPEWWTRPD</sequence>
<keyword evidence="3" id="KW-1185">Reference proteome</keyword>
<dbReference type="Proteomes" id="UP001501690">
    <property type="component" value="Unassembled WGS sequence"/>
</dbReference>
<protein>
    <recommendedName>
        <fullName evidence="4">MftR C-terminal domain-containing protein</fullName>
    </recommendedName>
</protein>
<reference evidence="3" key="1">
    <citation type="journal article" date="2019" name="Int. J. Syst. Evol. Microbiol.">
        <title>The Global Catalogue of Microorganisms (GCM) 10K type strain sequencing project: providing services to taxonomists for standard genome sequencing and annotation.</title>
        <authorList>
            <consortium name="The Broad Institute Genomics Platform"/>
            <consortium name="The Broad Institute Genome Sequencing Center for Infectious Disease"/>
            <person name="Wu L."/>
            <person name="Ma J."/>
        </authorList>
    </citation>
    <scope>NUCLEOTIDE SEQUENCE [LARGE SCALE GENOMIC DNA]</scope>
    <source>
        <strain evidence="3">JCM 15577</strain>
    </source>
</reference>
<keyword evidence="1" id="KW-0472">Membrane</keyword>
<evidence type="ECO:0000313" key="2">
    <source>
        <dbReference type="EMBL" id="GAA1694785.1"/>
    </source>
</evidence>
<evidence type="ECO:0000313" key="3">
    <source>
        <dbReference type="Proteomes" id="UP001501690"/>
    </source>
</evidence>
<keyword evidence="1" id="KW-0812">Transmembrane</keyword>
<comment type="caution">
    <text evidence="2">The sequence shown here is derived from an EMBL/GenBank/DDBJ whole genome shotgun (WGS) entry which is preliminary data.</text>
</comment>
<proteinExistence type="predicted"/>
<evidence type="ECO:0000256" key="1">
    <source>
        <dbReference type="SAM" id="Phobius"/>
    </source>
</evidence>
<evidence type="ECO:0008006" key="4">
    <source>
        <dbReference type="Google" id="ProtNLM"/>
    </source>
</evidence>
<accession>A0ABP4TWA3</accession>
<name>A0ABP4TWA3_9MICO</name>
<feature type="transmembrane region" description="Helical" evidence="1">
    <location>
        <begin position="31"/>
        <end position="54"/>
    </location>
</feature>
<keyword evidence="1" id="KW-1133">Transmembrane helix</keyword>
<dbReference type="RefSeq" id="WP_344070012.1">
    <property type="nucleotide sequence ID" value="NZ_BAAAPL010000001.1"/>
</dbReference>
<gene>
    <name evidence="2" type="ORF">GCM10009808_09820</name>
</gene>
<organism evidence="2 3">
    <name type="scientific">Microbacterium sediminicola</name>
    <dbReference type="NCBI Taxonomy" id="415210"/>
    <lineage>
        <taxon>Bacteria</taxon>
        <taxon>Bacillati</taxon>
        <taxon>Actinomycetota</taxon>
        <taxon>Actinomycetes</taxon>
        <taxon>Micrococcales</taxon>
        <taxon>Microbacteriaceae</taxon>
        <taxon>Microbacterium</taxon>
    </lineage>
</organism>
<dbReference type="EMBL" id="BAAAPL010000001">
    <property type="protein sequence ID" value="GAA1694785.1"/>
    <property type="molecule type" value="Genomic_DNA"/>
</dbReference>